<name>A0A918T7M6_9ACTN</name>
<organism evidence="1 2">
    <name type="scientific">Streptomyces termitum</name>
    <dbReference type="NCBI Taxonomy" id="67368"/>
    <lineage>
        <taxon>Bacteria</taxon>
        <taxon>Bacillati</taxon>
        <taxon>Actinomycetota</taxon>
        <taxon>Actinomycetes</taxon>
        <taxon>Kitasatosporales</taxon>
        <taxon>Streptomycetaceae</taxon>
        <taxon>Streptomyces</taxon>
    </lineage>
</organism>
<dbReference type="Proteomes" id="UP000644020">
    <property type="component" value="Unassembled WGS sequence"/>
</dbReference>
<protein>
    <submittedName>
        <fullName evidence="1">Uncharacterized protein</fullName>
    </submittedName>
</protein>
<comment type="caution">
    <text evidence="1">The sequence shown here is derived from an EMBL/GenBank/DDBJ whole genome shotgun (WGS) entry which is preliminary data.</text>
</comment>
<reference evidence="1" key="1">
    <citation type="journal article" date="2014" name="Int. J. Syst. Evol. Microbiol.">
        <title>Complete genome sequence of Corynebacterium casei LMG S-19264T (=DSM 44701T), isolated from a smear-ripened cheese.</title>
        <authorList>
            <consortium name="US DOE Joint Genome Institute (JGI-PGF)"/>
            <person name="Walter F."/>
            <person name="Albersmeier A."/>
            <person name="Kalinowski J."/>
            <person name="Ruckert C."/>
        </authorList>
    </citation>
    <scope>NUCLEOTIDE SEQUENCE</scope>
    <source>
        <strain evidence="1">JCM 4518</strain>
    </source>
</reference>
<sequence>MPDRMIRATRRRAASHHLRIPAVVCVVALIVVLWRPAAAQAVTCAVLIEALLNLYNAPDRIHPRAPQVRDRAYGRRHVTA</sequence>
<keyword evidence="2" id="KW-1185">Reference proteome</keyword>
<dbReference type="EMBL" id="BMUL01000025">
    <property type="protein sequence ID" value="GHB09105.1"/>
    <property type="molecule type" value="Genomic_DNA"/>
</dbReference>
<dbReference type="AlphaFoldDB" id="A0A918T7M6"/>
<reference evidence="1" key="2">
    <citation type="submission" date="2020-09" db="EMBL/GenBank/DDBJ databases">
        <authorList>
            <person name="Sun Q."/>
            <person name="Ohkuma M."/>
        </authorList>
    </citation>
    <scope>NUCLEOTIDE SEQUENCE</scope>
    <source>
        <strain evidence="1">JCM 4518</strain>
    </source>
</reference>
<evidence type="ECO:0000313" key="2">
    <source>
        <dbReference type="Proteomes" id="UP000644020"/>
    </source>
</evidence>
<accession>A0A918T7M6</accession>
<proteinExistence type="predicted"/>
<evidence type="ECO:0000313" key="1">
    <source>
        <dbReference type="EMBL" id="GHB09105.1"/>
    </source>
</evidence>
<gene>
    <name evidence="1" type="ORF">GCM10010305_60040</name>
</gene>